<dbReference type="PANTHER" id="PTHR48229">
    <property type="entry name" value="CAIB/BAIF FAMILY ENZYME (AFU_ORTHOLOGUE AFUA_1G05360)-RELATED"/>
    <property type="match status" value="1"/>
</dbReference>
<protein>
    <submittedName>
        <fullName evidence="2">CoA transferase</fullName>
    </submittedName>
</protein>
<comment type="caution">
    <text evidence="2">The sequence shown here is derived from an EMBL/GenBank/DDBJ whole genome shotgun (WGS) entry which is preliminary data.</text>
</comment>
<name>A0A8I0VDQ3_9MICO</name>
<dbReference type="InterPro" id="IPR052985">
    <property type="entry name" value="CoA-trans_III_biosynth/detox"/>
</dbReference>
<dbReference type="AlphaFoldDB" id="A0A8I0VDQ3"/>
<keyword evidence="3" id="KW-1185">Reference proteome</keyword>
<gene>
    <name evidence="2" type="ORF">ITJ42_13060</name>
</gene>
<dbReference type="Pfam" id="PF02515">
    <property type="entry name" value="CoA_transf_3"/>
    <property type="match status" value="1"/>
</dbReference>
<reference evidence="2 3" key="1">
    <citation type="submission" date="2020-10" db="EMBL/GenBank/DDBJ databases">
        <title>Draft genome sequences of plant-associated actinobacteria.</title>
        <authorList>
            <person name="Tarlachkov S.V."/>
            <person name="Starodumova I.P."/>
            <person name="Dorofeeva L.V."/>
            <person name="Prisyazhnaya N.V."/>
            <person name="Roubtsova T.V."/>
            <person name="Chizhov V.N."/>
            <person name="Nadler S.A."/>
            <person name="Subbotin S.A."/>
            <person name="Evtushenko L.I."/>
        </authorList>
    </citation>
    <scope>NUCLEOTIDE SEQUENCE [LARGE SCALE GENOMIC DNA]</scope>
    <source>
        <strain evidence="2 3">VKM Ac-2886</strain>
    </source>
</reference>
<dbReference type="SUPFAM" id="SSF89796">
    <property type="entry name" value="CoA-transferase family III (CaiB/BaiF)"/>
    <property type="match status" value="2"/>
</dbReference>
<evidence type="ECO:0000256" key="1">
    <source>
        <dbReference type="SAM" id="MobiDB-lite"/>
    </source>
</evidence>
<dbReference type="Gene3D" id="3.40.50.10540">
    <property type="entry name" value="Crotonobetainyl-coa:carnitine coa-transferase, domain 1"/>
    <property type="match status" value="1"/>
</dbReference>
<accession>A0A8I0VDQ3</accession>
<organism evidence="2 3">
    <name type="scientific">Clavibacter phaseoli</name>
    <dbReference type="NCBI Taxonomy" id="1734031"/>
    <lineage>
        <taxon>Bacteria</taxon>
        <taxon>Bacillati</taxon>
        <taxon>Actinomycetota</taxon>
        <taxon>Actinomycetes</taxon>
        <taxon>Micrococcales</taxon>
        <taxon>Microbacteriaceae</taxon>
        <taxon>Clavibacter</taxon>
    </lineage>
</organism>
<feature type="region of interest" description="Disordered" evidence="1">
    <location>
        <begin position="403"/>
        <end position="428"/>
    </location>
</feature>
<dbReference type="RefSeq" id="WP_194675811.1">
    <property type="nucleotide sequence ID" value="NZ_JADKRP010000003.1"/>
</dbReference>
<keyword evidence="2" id="KW-0808">Transferase</keyword>
<dbReference type="GO" id="GO:0016740">
    <property type="term" value="F:transferase activity"/>
    <property type="evidence" value="ECO:0007669"/>
    <property type="project" value="UniProtKB-KW"/>
</dbReference>
<proteinExistence type="predicted"/>
<evidence type="ECO:0000313" key="3">
    <source>
        <dbReference type="Proteomes" id="UP000634579"/>
    </source>
</evidence>
<sequence>MTTPALDDASGLAAAAALLGATAPTRVVGRGALRSALPVTDLAVSALGLLGGAVAALDEAVGLPGAREVVVHRGRAEAWCGQHLTPVGWELPSPWDPLSGSFPTRDGSWIRTHANAPRHRAELLAVTGCAPDADAAALTLAIAGWDAIALEDAVVAAGGVAAALRSAGEWAATDAGRAVAAEPLVAREDGGRDAPASGWRPTAEAPLAGIRVLDLTRVIAGPACTQALAALGADVLRVDPPGWDEPAVLPLVMAGKRTARLDARTPAGRARLAGLLAGADVLVHGYRPGALDALGFPQGERERIRPGLVDVAVDAYGWTGPWAGRRGFDSILQSASGIAHAGMVAAGGDRPVPLPVQALDWGTGYLAAACAVAGLARRAGIGRGSAWRLSLARTAHALLALPRSPSPDAAGAAGDAEDEPPRLVTTPLGDARMTASPLYVGPASLSPTWIPTALGGDAPTWR</sequence>
<evidence type="ECO:0000313" key="2">
    <source>
        <dbReference type="EMBL" id="MBF4632145.1"/>
    </source>
</evidence>
<dbReference type="InterPro" id="IPR023606">
    <property type="entry name" value="CoA-Trfase_III_dom_1_sf"/>
</dbReference>
<dbReference type="InterPro" id="IPR003673">
    <property type="entry name" value="CoA-Trfase_fam_III"/>
</dbReference>
<dbReference type="EMBL" id="JADKRP010000003">
    <property type="protein sequence ID" value="MBF4632145.1"/>
    <property type="molecule type" value="Genomic_DNA"/>
</dbReference>
<dbReference type="Proteomes" id="UP000634579">
    <property type="component" value="Unassembled WGS sequence"/>
</dbReference>
<dbReference type="PANTHER" id="PTHR48229:SF1">
    <property type="entry name" value="ALPHA METHYLACYL-COA RACEMASE-RELATED"/>
    <property type="match status" value="1"/>
</dbReference>